<evidence type="ECO:0000313" key="3">
    <source>
        <dbReference type="Proteomes" id="UP000216033"/>
    </source>
</evidence>
<feature type="region of interest" description="Disordered" evidence="1">
    <location>
        <begin position="1"/>
        <end position="36"/>
    </location>
</feature>
<reference evidence="2 3" key="1">
    <citation type="submission" date="2017-04" db="EMBL/GenBank/DDBJ databases">
        <title>Kefir bacterial isolates.</title>
        <authorList>
            <person name="Kim Y."/>
            <person name="Blasche S."/>
            <person name="Patil K.R."/>
        </authorList>
    </citation>
    <scope>NUCLEOTIDE SEQUENCE [LARGE SCALE GENOMIC DNA]</scope>
    <source>
        <strain evidence="2 3">KR-2</strain>
    </source>
</reference>
<dbReference type="Proteomes" id="UP000216033">
    <property type="component" value="Unassembled WGS sequence"/>
</dbReference>
<evidence type="ECO:0000313" key="2">
    <source>
        <dbReference type="EMBL" id="PAL20612.1"/>
    </source>
</evidence>
<comment type="caution">
    <text evidence="2">The sequence shown here is derived from an EMBL/GenBank/DDBJ whole genome shotgun (WGS) entry which is preliminary data.</text>
</comment>
<gene>
    <name evidence="2" type="ORF">B9K05_12750</name>
</gene>
<dbReference type="EMBL" id="NDFP01000019">
    <property type="protein sequence ID" value="PAL20612.1"/>
    <property type="molecule type" value="Genomic_DNA"/>
</dbReference>
<sequence length="225" mass="24641">MSDGKNTIAQKSSPRKGDAAGKASSEQVRRFQDAQARKAAMDAPTLQAAKDLAPKELQIAQIVSMFGLESADTNELLGVGDTIVRDQFTILYPVLVNQIRGDDNLTALKMHLDRTVDALVRSAIGSANFYETRRLVAKDAKDQWANEYRDQDRMGVDGGANRVENMRRIAAENAVKAYSLVCIAEGACLAYQELMGAEWAAYQNTRNKQPIDEKASALMDEALGI</sequence>
<protein>
    <submittedName>
        <fullName evidence="2">Uncharacterized protein</fullName>
    </submittedName>
</protein>
<accession>A0A270B6H9</accession>
<organism evidence="2 3">
    <name type="scientific">Acetobacter syzygii</name>
    <dbReference type="NCBI Taxonomy" id="146476"/>
    <lineage>
        <taxon>Bacteria</taxon>
        <taxon>Pseudomonadati</taxon>
        <taxon>Pseudomonadota</taxon>
        <taxon>Alphaproteobacteria</taxon>
        <taxon>Acetobacterales</taxon>
        <taxon>Acetobacteraceae</taxon>
        <taxon>Acetobacter</taxon>
    </lineage>
</organism>
<proteinExistence type="predicted"/>
<evidence type="ECO:0000256" key="1">
    <source>
        <dbReference type="SAM" id="MobiDB-lite"/>
    </source>
</evidence>
<keyword evidence="3" id="KW-1185">Reference proteome</keyword>
<name>A0A270B6H9_9PROT</name>
<dbReference type="AlphaFoldDB" id="A0A270B6H9"/>
<feature type="compositionally biased region" description="Polar residues" evidence="1">
    <location>
        <begin position="1"/>
        <end position="12"/>
    </location>
</feature>
<dbReference type="OrthoDB" id="7283440at2"/>
<feature type="compositionally biased region" description="Basic and acidic residues" evidence="1">
    <location>
        <begin position="27"/>
        <end position="36"/>
    </location>
</feature>
<dbReference type="RefSeq" id="WP_095351956.1">
    <property type="nucleotide sequence ID" value="NZ_JABUNT010000025.1"/>
</dbReference>